<dbReference type="InterPro" id="IPR021913">
    <property type="entry name" value="DUF3526"/>
</dbReference>
<organism evidence="2 3">
    <name type="scientific">Congregibacter brevis</name>
    <dbReference type="NCBI Taxonomy" id="3081201"/>
    <lineage>
        <taxon>Bacteria</taxon>
        <taxon>Pseudomonadati</taxon>
        <taxon>Pseudomonadota</taxon>
        <taxon>Gammaproteobacteria</taxon>
        <taxon>Cellvibrionales</taxon>
        <taxon>Halieaceae</taxon>
        <taxon>Congregibacter</taxon>
    </lineage>
</organism>
<feature type="transmembrane region" description="Helical" evidence="1">
    <location>
        <begin position="31"/>
        <end position="52"/>
    </location>
</feature>
<evidence type="ECO:0000313" key="3">
    <source>
        <dbReference type="Proteomes" id="UP001626549"/>
    </source>
</evidence>
<feature type="transmembrane region" description="Helical" evidence="1">
    <location>
        <begin position="144"/>
        <end position="163"/>
    </location>
</feature>
<evidence type="ECO:0000256" key="1">
    <source>
        <dbReference type="SAM" id="Phobius"/>
    </source>
</evidence>
<accession>A0ABZ0I9M8</accession>
<feature type="transmembrane region" description="Helical" evidence="1">
    <location>
        <begin position="220"/>
        <end position="242"/>
    </location>
</feature>
<keyword evidence="1" id="KW-0472">Membrane</keyword>
<reference evidence="2 3" key="1">
    <citation type="submission" date="2023-10" db="EMBL/GenBank/DDBJ databases">
        <title>Two novel species belonging to the OM43/NOR5 clade.</title>
        <authorList>
            <person name="Park M."/>
        </authorList>
    </citation>
    <scope>NUCLEOTIDE SEQUENCE [LARGE SCALE GENOMIC DNA]</scope>
    <source>
        <strain evidence="2 3">IMCC45268</strain>
    </source>
</reference>
<evidence type="ECO:0000313" key="2">
    <source>
        <dbReference type="EMBL" id="WOJ96237.1"/>
    </source>
</evidence>
<keyword evidence="1" id="KW-1133">Transmembrane helix</keyword>
<dbReference type="RefSeq" id="WP_407326921.1">
    <property type="nucleotide sequence ID" value="NZ_CP136865.1"/>
</dbReference>
<proteinExistence type="predicted"/>
<name>A0ABZ0I9M8_9GAMM</name>
<dbReference type="EMBL" id="CP136865">
    <property type="protein sequence ID" value="WOJ96237.1"/>
    <property type="molecule type" value="Genomic_DNA"/>
</dbReference>
<dbReference type="Pfam" id="PF12040">
    <property type="entry name" value="DUF3526"/>
    <property type="match status" value="1"/>
</dbReference>
<dbReference type="Proteomes" id="UP001626549">
    <property type="component" value="Chromosome"/>
</dbReference>
<sequence length="428" mass="46595">MSTAVMDSPSISKGSWADWLRELGFLSRDKTVLAAIGLLFLLSAVSVVVGVLRVDAQTQDIAAMISADAADRAAAQAPITDYGDAGYYSFYVTYDAPKPLAFSAMGQRDTAPYLKRIRLLALEGQIYHGESPNPLLAQIGSLDISFIAAYLLPLILIVLLYDLKASENTAGRLVFLQSMPNVWSKLWAPRIVWRGALVFMTIGIPFSVGAFISGASIGEVLSGLAGLLLTTVFWTALVSLIAMRAWSAASIAAALIGIWLTLNVLLPALVQNLVIPTIEGPAGADISLVQREAVNDAWDLPKSATLDPFTALFPEYAIEEKLKPFDWRWYFAFQHMGDVAASDLSSAYLESIRERDRIAGLTAVLSPALAIQRYLQRLAHTDVTAQLDYDNAIRNYHAQLQRFFLPLIFGDADYDAEVIKGAPAFNGD</sequence>
<keyword evidence="3" id="KW-1185">Reference proteome</keyword>
<protein>
    <submittedName>
        <fullName evidence="2">DUF3526 domain-containing protein</fullName>
    </submittedName>
</protein>
<keyword evidence="1" id="KW-0812">Transmembrane</keyword>
<gene>
    <name evidence="2" type="ORF">R0137_13415</name>
</gene>
<feature type="transmembrane region" description="Helical" evidence="1">
    <location>
        <begin position="249"/>
        <end position="270"/>
    </location>
</feature>
<feature type="transmembrane region" description="Helical" evidence="1">
    <location>
        <begin position="191"/>
        <end position="214"/>
    </location>
</feature>